<dbReference type="InterPro" id="IPR050465">
    <property type="entry name" value="UPF0194_transport"/>
</dbReference>
<evidence type="ECO:0000256" key="1">
    <source>
        <dbReference type="ARBA" id="ARBA00004196"/>
    </source>
</evidence>
<keyword evidence="4" id="KW-1185">Reference proteome</keyword>
<evidence type="ECO:0000313" key="3">
    <source>
        <dbReference type="EMBL" id="SOH93854.1"/>
    </source>
</evidence>
<reference evidence="4" key="1">
    <citation type="submission" date="2017-09" db="EMBL/GenBank/DDBJ databases">
        <authorList>
            <person name="Varghese N."/>
            <person name="Submissions S."/>
        </authorList>
    </citation>
    <scope>NUCLEOTIDE SEQUENCE [LARGE SCALE GENOMIC DNA]</scope>
    <source>
        <strain evidence="4">C7</strain>
    </source>
</reference>
<keyword evidence="2" id="KW-0175">Coiled coil</keyword>
<sequence length="536" mass="57161">MSAGQGGPITGALDGIGTHVDLLALIAGGAVTPLIGPAPSTELIALLPEFEAERPGARRLVAGRLAVHVPLGDGRAHLWQVGDGDVALPHLIRNLVRASRQIAFQNSAPVQPEKVEVPWRLPLLESLVSLPKRLKPRRLVALERLAAATGWTGLAFVEVRNGQARKVHRLSPTADLRSDSIKIFTNRMIDEDQPVLAVSSRKIGDGPADLELFCEEHRIAGFVIARPTGDGLALYVEESPSPDQVVEAQAALSVAFPKRVRAGGGWVRRAAIGAALAAAIVFLAWPVRFEITAPGELRPADSEIVIAAEDARLATVEVSVGEHVTAGTVIATLVSEPLDEARDEAALSQLLEGLSAQEALAASDYARYQLALQRQEIATLRLARLDERVAALRLTAPQDGRIADLINRGEVGAMMSAGASLAEVQIGNDMRVLLRLAAIDAPLARTGTTGTFLLRGIGDRSWPVTVIEDPVATRREEGDTVLLVLAEVADADAALFKGLTGIARLDLGERPRVAVLLRPLAEWARLKAWEKLGIEL</sequence>
<dbReference type="GO" id="GO:0030313">
    <property type="term" value="C:cell envelope"/>
    <property type="evidence" value="ECO:0007669"/>
    <property type="project" value="UniProtKB-SubCell"/>
</dbReference>
<dbReference type="OrthoDB" id="7844481at2"/>
<gene>
    <name evidence="3" type="ORF">SAMN06273572_102532</name>
</gene>
<protein>
    <submittedName>
        <fullName evidence="3">Multidrug efflux pump subunit AcrA (Membrane-fusion protein)</fullName>
    </submittedName>
</protein>
<comment type="subcellular location">
    <subcellularLocation>
        <location evidence="1">Cell envelope</location>
    </subcellularLocation>
</comment>
<dbReference type="RefSeq" id="WP_097929400.1">
    <property type="nucleotide sequence ID" value="NZ_OCTN01000002.1"/>
</dbReference>
<dbReference type="PANTHER" id="PTHR32347:SF23">
    <property type="entry name" value="BLL5650 PROTEIN"/>
    <property type="match status" value="1"/>
</dbReference>
<dbReference type="PANTHER" id="PTHR32347">
    <property type="entry name" value="EFFLUX SYSTEM COMPONENT YKNX-RELATED"/>
    <property type="match status" value="1"/>
</dbReference>
<evidence type="ECO:0000256" key="2">
    <source>
        <dbReference type="ARBA" id="ARBA00023054"/>
    </source>
</evidence>
<organism evidence="3 4">
    <name type="scientific">Pontivivens marinum</name>
    <dbReference type="NCBI Taxonomy" id="1690039"/>
    <lineage>
        <taxon>Bacteria</taxon>
        <taxon>Pseudomonadati</taxon>
        <taxon>Pseudomonadota</taxon>
        <taxon>Alphaproteobacteria</taxon>
        <taxon>Rhodobacterales</taxon>
        <taxon>Paracoccaceae</taxon>
        <taxon>Pontivivens</taxon>
    </lineage>
</organism>
<proteinExistence type="predicted"/>
<accession>A0A2C9CR82</accession>
<dbReference type="Proteomes" id="UP000220034">
    <property type="component" value="Unassembled WGS sequence"/>
</dbReference>
<name>A0A2C9CR82_9RHOB</name>
<evidence type="ECO:0000313" key="4">
    <source>
        <dbReference type="Proteomes" id="UP000220034"/>
    </source>
</evidence>
<dbReference type="EMBL" id="OCTN01000002">
    <property type="protein sequence ID" value="SOH93854.1"/>
    <property type="molecule type" value="Genomic_DNA"/>
</dbReference>
<dbReference type="AlphaFoldDB" id="A0A2C9CR82"/>